<name>A0AAV4LQR7_BABCB</name>
<proteinExistence type="predicted"/>
<dbReference type="GeneID" id="94194068"/>
<evidence type="ECO:0000313" key="2">
    <source>
        <dbReference type="Proteomes" id="UP001497744"/>
    </source>
</evidence>
<organism evidence="1 2">
    <name type="scientific">Babesia caballi</name>
    <dbReference type="NCBI Taxonomy" id="5871"/>
    <lineage>
        <taxon>Eukaryota</taxon>
        <taxon>Sar</taxon>
        <taxon>Alveolata</taxon>
        <taxon>Apicomplexa</taxon>
        <taxon>Aconoidasida</taxon>
        <taxon>Piroplasmida</taxon>
        <taxon>Babesiidae</taxon>
        <taxon>Babesia</taxon>
    </lineage>
</organism>
<keyword evidence="2" id="KW-1185">Reference proteome</keyword>
<dbReference type="Proteomes" id="UP001497744">
    <property type="component" value="Unassembled WGS sequence"/>
</dbReference>
<sequence length="124" mass="13513">MTRSLNLTKPLEESDDKIQHGVADLVLRDVSGKNAGAGKLSSSITTTWLIPNELLQSLGQLGNEASRTRSQSLLNIINLIAKSGIRTFNRIKQLLNFIGEGLSTILASTRTTMMDYITVLVSLL</sequence>
<gene>
    <name evidence="1" type="ORF">BcabD6B2_20220</name>
</gene>
<protein>
    <submittedName>
        <fullName evidence="1">Uncharacterized protein</fullName>
    </submittedName>
</protein>
<evidence type="ECO:0000313" key="1">
    <source>
        <dbReference type="EMBL" id="GIX62587.1"/>
    </source>
</evidence>
<dbReference type="EMBL" id="BPLF01000002">
    <property type="protein sequence ID" value="GIX62587.1"/>
    <property type="molecule type" value="Genomic_DNA"/>
</dbReference>
<reference evidence="1 2" key="1">
    <citation type="submission" date="2021-06" db="EMBL/GenBank/DDBJ databases">
        <title>Genome sequence of Babesia caballi.</title>
        <authorList>
            <person name="Yamagishi J."/>
            <person name="Kidaka T."/>
            <person name="Ochi A."/>
        </authorList>
    </citation>
    <scope>NUCLEOTIDE SEQUENCE [LARGE SCALE GENOMIC DNA]</scope>
    <source>
        <strain evidence="1">USDA-D6B2</strain>
    </source>
</reference>
<accession>A0AAV4LQR7</accession>
<dbReference type="RefSeq" id="XP_067714656.1">
    <property type="nucleotide sequence ID" value="XM_067858555.1"/>
</dbReference>
<dbReference type="AlphaFoldDB" id="A0AAV4LQR7"/>
<comment type="caution">
    <text evidence="1">The sequence shown here is derived from an EMBL/GenBank/DDBJ whole genome shotgun (WGS) entry which is preliminary data.</text>
</comment>